<comment type="caution">
    <text evidence="1">The sequence shown here is derived from an EMBL/GenBank/DDBJ whole genome shotgun (WGS) entry which is preliminary data.</text>
</comment>
<accession>A0A7Y9E243</accession>
<reference evidence="1 2" key="1">
    <citation type="submission" date="2020-07" db="EMBL/GenBank/DDBJ databases">
        <title>Sequencing the genomes of 1000 actinobacteria strains.</title>
        <authorList>
            <person name="Klenk H.-P."/>
        </authorList>
    </citation>
    <scope>NUCLEOTIDE SEQUENCE [LARGE SCALE GENOMIC DNA]</scope>
    <source>
        <strain evidence="1 2">DSM 45772</strain>
    </source>
</reference>
<keyword evidence="2" id="KW-1185">Reference proteome</keyword>
<dbReference type="EMBL" id="JACCBN010000001">
    <property type="protein sequence ID" value="NYD39734.1"/>
    <property type="molecule type" value="Genomic_DNA"/>
</dbReference>
<gene>
    <name evidence="1" type="ORF">BJ983_005836</name>
</gene>
<evidence type="ECO:0000313" key="2">
    <source>
        <dbReference type="Proteomes" id="UP000535890"/>
    </source>
</evidence>
<organism evidence="1 2">
    <name type="scientific">Actinomycetospora corticicola</name>
    <dbReference type="NCBI Taxonomy" id="663602"/>
    <lineage>
        <taxon>Bacteria</taxon>
        <taxon>Bacillati</taxon>
        <taxon>Actinomycetota</taxon>
        <taxon>Actinomycetes</taxon>
        <taxon>Pseudonocardiales</taxon>
        <taxon>Pseudonocardiaceae</taxon>
        <taxon>Actinomycetospora</taxon>
    </lineage>
</organism>
<protein>
    <recommendedName>
        <fullName evidence="3">TrwC relaxase</fullName>
    </recommendedName>
</protein>
<evidence type="ECO:0008006" key="3">
    <source>
        <dbReference type="Google" id="ProtNLM"/>
    </source>
</evidence>
<dbReference type="AlphaFoldDB" id="A0A7Y9E243"/>
<sequence>MVLPHPAPLFDQVTGFPPDDALDLTLSMPLSLAVYMTMLESTGHAADVAVLRAVFVDEARETARHLQAAMAAVTGPDVADTARLRITHIVEERVPRTNGLRPHVHFFVGQTTRDGREAHPVDLDALAATAATDVLRGTLDRLVATTTERCGLTWGPTSWSPCEVLEPGWLVSRAAEIRAEDPPCPGPWPRRQVFLGRS</sequence>
<evidence type="ECO:0000313" key="1">
    <source>
        <dbReference type="EMBL" id="NYD39734.1"/>
    </source>
</evidence>
<dbReference type="Proteomes" id="UP000535890">
    <property type="component" value="Unassembled WGS sequence"/>
</dbReference>
<name>A0A7Y9E243_9PSEU</name>
<dbReference type="RefSeq" id="WP_179797011.1">
    <property type="nucleotide sequence ID" value="NZ_BAABHP010000032.1"/>
</dbReference>
<proteinExistence type="predicted"/>